<sequence>MKYGKRLRNEVERSFPEWGGNFISYKQLKKQLNLIDPLSRPRKRSRISIGDIFDAGNGRDDVNSMRVNVGFTTLLGDELQKVNTFYIDKEEDYIIRLKELQDMEANLSCHREMLNLQKDILEFHAEMVQLLRYIVLNSTGFVKIVKKHKKRSGSLIHISLMPRVLEQPIFSTGLLYKLMKECEAMLYRLFLDDEP</sequence>
<reference evidence="2" key="1">
    <citation type="journal article" date="2023" name="G3 (Bethesda)">
        <title>Genome assembly and association tests identify interacting loci associated with vigor, precocity, and sex in interspecific pistachio rootstocks.</title>
        <authorList>
            <person name="Palmer W."/>
            <person name="Jacygrad E."/>
            <person name="Sagayaradj S."/>
            <person name="Cavanaugh K."/>
            <person name="Han R."/>
            <person name="Bertier L."/>
            <person name="Beede B."/>
            <person name="Kafkas S."/>
            <person name="Golino D."/>
            <person name="Preece J."/>
            <person name="Michelmore R."/>
        </authorList>
    </citation>
    <scope>NUCLEOTIDE SEQUENCE [LARGE SCALE GENOMIC DNA]</scope>
</reference>
<name>A0ACC0ZPP5_9ROSI</name>
<comment type="caution">
    <text evidence="1">The sequence shown here is derived from an EMBL/GenBank/DDBJ whole genome shotgun (WGS) entry which is preliminary data.</text>
</comment>
<dbReference type="Proteomes" id="UP001164250">
    <property type="component" value="Chromosome 15"/>
</dbReference>
<accession>A0ACC0ZPP5</accession>
<proteinExistence type="predicted"/>
<organism evidence="1 2">
    <name type="scientific">Pistacia atlantica</name>
    <dbReference type="NCBI Taxonomy" id="434234"/>
    <lineage>
        <taxon>Eukaryota</taxon>
        <taxon>Viridiplantae</taxon>
        <taxon>Streptophyta</taxon>
        <taxon>Embryophyta</taxon>
        <taxon>Tracheophyta</taxon>
        <taxon>Spermatophyta</taxon>
        <taxon>Magnoliopsida</taxon>
        <taxon>eudicotyledons</taxon>
        <taxon>Gunneridae</taxon>
        <taxon>Pentapetalae</taxon>
        <taxon>rosids</taxon>
        <taxon>malvids</taxon>
        <taxon>Sapindales</taxon>
        <taxon>Anacardiaceae</taxon>
        <taxon>Pistacia</taxon>
    </lineage>
</organism>
<evidence type="ECO:0000313" key="1">
    <source>
        <dbReference type="EMBL" id="KAJ0074960.1"/>
    </source>
</evidence>
<dbReference type="EMBL" id="CM047910">
    <property type="protein sequence ID" value="KAJ0074960.1"/>
    <property type="molecule type" value="Genomic_DNA"/>
</dbReference>
<keyword evidence="2" id="KW-1185">Reference proteome</keyword>
<protein>
    <submittedName>
        <fullName evidence="1">Uncharacterized protein</fullName>
    </submittedName>
</protein>
<gene>
    <name evidence="1" type="ORF">Patl1_34496</name>
</gene>
<evidence type="ECO:0000313" key="2">
    <source>
        <dbReference type="Proteomes" id="UP001164250"/>
    </source>
</evidence>